<gene>
    <name evidence="2" type="ORF">HK414_11990</name>
</gene>
<evidence type="ECO:0000313" key="3">
    <source>
        <dbReference type="Proteomes" id="UP000500826"/>
    </source>
</evidence>
<accession>A0ABX6P2K4</accession>
<evidence type="ECO:0000256" key="1">
    <source>
        <dbReference type="SAM" id="MobiDB-lite"/>
    </source>
</evidence>
<protein>
    <recommendedName>
        <fullName evidence="4">General stress protein 17M-like domain-containing protein</fullName>
    </recommendedName>
</protein>
<feature type="region of interest" description="Disordered" evidence="1">
    <location>
        <begin position="133"/>
        <end position="186"/>
    </location>
</feature>
<evidence type="ECO:0000313" key="2">
    <source>
        <dbReference type="EMBL" id="QJW84279.1"/>
    </source>
</evidence>
<organism evidence="2 3">
    <name type="scientific">Ramlibacter terrae</name>
    <dbReference type="NCBI Taxonomy" id="2732511"/>
    <lineage>
        <taxon>Bacteria</taxon>
        <taxon>Pseudomonadati</taxon>
        <taxon>Pseudomonadota</taxon>
        <taxon>Betaproteobacteria</taxon>
        <taxon>Burkholderiales</taxon>
        <taxon>Comamonadaceae</taxon>
        <taxon>Ramlibacter</taxon>
    </lineage>
</organism>
<reference evidence="2 3" key="1">
    <citation type="submission" date="2020-05" db="EMBL/GenBank/DDBJ databases">
        <title>Ramlibacter rhizophilus sp. nov., isolated from rhizosphere soil of national flower Mugunghwa from South Korea.</title>
        <authorList>
            <person name="Zheng-Fei Y."/>
            <person name="Huan T."/>
        </authorList>
    </citation>
    <scope>NUCLEOTIDE SEQUENCE [LARGE SCALE GENOMIC DNA]</scope>
    <source>
        <strain evidence="2 3">H242</strain>
    </source>
</reference>
<sequence>MHTAICAFNDRASADRAVEQLVAAGIDRRDVHVEHRGGEVEDRNALENFGRFFASLLGRDDPTAHADTYGKHVERGGLVVVVDARDADEADRASRLLHELQASDTNVLHRPEQRPLRDIVGERQATGMERSFGTARGEMPQGTRGRQDSVEEDRAMAAARAGDKPAMEDGERPGVKPKNMGRADGI</sequence>
<evidence type="ECO:0008006" key="4">
    <source>
        <dbReference type="Google" id="ProtNLM"/>
    </source>
</evidence>
<dbReference type="EMBL" id="CP053418">
    <property type="protein sequence ID" value="QJW84279.1"/>
    <property type="molecule type" value="Genomic_DNA"/>
</dbReference>
<feature type="compositionally biased region" description="Basic and acidic residues" evidence="1">
    <location>
        <begin position="145"/>
        <end position="174"/>
    </location>
</feature>
<name>A0ABX6P2K4_9BURK</name>
<dbReference type="Proteomes" id="UP000500826">
    <property type="component" value="Chromosome"/>
</dbReference>
<keyword evidence="3" id="KW-1185">Reference proteome</keyword>
<proteinExistence type="predicted"/>
<reference evidence="2 3" key="2">
    <citation type="submission" date="2020-05" db="EMBL/GenBank/DDBJ databases">
        <authorList>
            <person name="Khan S.A."/>
            <person name="Jeon C.O."/>
            <person name="Chun B.H."/>
        </authorList>
    </citation>
    <scope>NUCLEOTIDE SEQUENCE [LARGE SCALE GENOMIC DNA]</scope>
    <source>
        <strain evidence="2 3">H242</strain>
    </source>
</reference>